<dbReference type="AlphaFoldDB" id="A0A974S522"/>
<organism evidence="1 2">
    <name type="scientific">Sphingomonas aliaeris</name>
    <dbReference type="NCBI Taxonomy" id="2759526"/>
    <lineage>
        <taxon>Bacteria</taxon>
        <taxon>Pseudomonadati</taxon>
        <taxon>Pseudomonadota</taxon>
        <taxon>Alphaproteobacteria</taxon>
        <taxon>Sphingomonadales</taxon>
        <taxon>Sphingomonadaceae</taxon>
        <taxon>Sphingomonas</taxon>
    </lineage>
</organism>
<evidence type="ECO:0000313" key="1">
    <source>
        <dbReference type="EMBL" id="QQV78011.1"/>
    </source>
</evidence>
<reference evidence="2" key="1">
    <citation type="submission" date="2020-09" db="EMBL/GenBank/DDBJ databases">
        <title>Sphingomonas sp., a new species isolated from pork steak.</title>
        <authorList>
            <person name="Heidler von Heilborn D."/>
        </authorList>
    </citation>
    <scope>NUCLEOTIDE SEQUENCE [LARGE SCALE GENOMIC DNA]</scope>
</reference>
<sequence>MIRLPAGNLVASASLIGGSCKYLQVGRRQVRDHGAELEVSLDQMAAIIQGATAMRDAAESLGMVACAAAATDLSHLFQKFPHPEKGHLSFGERELDELIGGLDYLLRTFRDELDARPLFALSPGNAGLYDQVDPLFGSAVDDAFPSSAEDIVEAGKSLAVGRWTGAVMHLMRALEAPLAALSVHVGIADGANWNKQLNQIESSLRATSKASDGADEEQWAAEAASYFRAIKNAWRNHAMHGRSFYDEERSKEIFDAVRGLMRHLAGRLSE</sequence>
<dbReference type="Proteomes" id="UP000595894">
    <property type="component" value="Chromosome"/>
</dbReference>
<name>A0A974S522_9SPHN</name>
<dbReference type="PROSITE" id="PS51257">
    <property type="entry name" value="PROKAR_LIPOPROTEIN"/>
    <property type="match status" value="1"/>
</dbReference>
<keyword evidence="2" id="KW-1185">Reference proteome</keyword>
<accession>A0A974S522</accession>
<proteinExistence type="predicted"/>
<gene>
    <name evidence="1" type="ORF">H5J25_04525</name>
</gene>
<dbReference type="KEGG" id="sari:H5J25_04525"/>
<dbReference type="EMBL" id="CP061035">
    <property type="protein sequence ID" value="QQV78011.1"/>
    <property type="molecule type" value="Genomic_DNA"/>
</dbReference>
<evidence type="ECO:0000313" key="2">
    <source>
        <dbReference type="Proteomes" id="UP000595894"/>
    </source>
</evidence>
<protein>
    <submittedName>
        <fullName evidence="1">Uncharacterized protein</fullName>
    </submittedName>
</protein>